<keyword evidence="1" id="KW-1133">Transmembrane helix</keyword>
<evidence type="ECO:0000313" key="2">
    <source>
        <dbReference type="EMBL" id="OYD16213.1"/>
    </source>
</evidence>
<comment type="caution">
    <text evidence="2">The sequence shown here is derived from an EMBL/GenBank/DDBJ whole genome shotgun (WGS) entry which is preliminary data.</text>
</comment>
<dbReference type="EMBL" id="NOZP01000063">
    <property type="protein sequence ID" value="OYD16213.1"/>
    <property type="molecule type" value="Genomic_DNA"/>
</dbReference>
<sequence>MATLTLVAFGATYMAMVFADRAGVVPYAILGVVLFGLVGFSWAMCERTRAKPVQSNLGFAHGDDCPT</sequence>
<feature type="transmembrane region" description="Helical" evidence="1">
    <location>
        <begin position="24"/>
        <end position="45"/>
    </location>
</feature>
<keyword evidence="1" id="KW-0812">Transmembrane</keyword>
<gene>
    <name evidence="2" type="ORF">CH330_03390</name>
</gene>
<organism evidence="2 3">
    <name type="scientific">candidate division WOR-3 bacterium JGI_Cruoil_03_51_56</name>
    <dbReference type="NCBI Taxonomy" id="1973747"/>
    <lineage>
        <taxon>Bacteria</taxon>
        <taxon>Bacteria division WOR-3</taxon>
    </lineage>
</organism>
<keyword evidence="1" id="KW-0472">Membrane</keyword>
<evidence type="ECO:0000256" key="1">
    <source>
        <dbReference type="SAM" id="Phobius"/>
    </source>
</evidence>
<dbReference type="Proteomes" id="UP000215559">
    <property type="component" value="Unassembled WGS sequence"/>
</dbReference>
<evidence type="ECO:0000313" key="3">
    <source>
        <dbReference type="Proteomes" id="UP000215559"/>
    </source>
</evidence>
<proteinExistence type="predicted"/>
<name>A0A235BUW7_UNCW3</name>
<dbReference type="AlphaFoldDB" id="A0A235BUW7"/>
<reference evidence="2 3" key="1">
    <citation type="submission" date="2017-07" db="EMBL/GenBank/DDBJ databases">
        <title>Recovery of genomes from metagenomes via a dereplication, aggregation, and scoring strategy.</title>
        <authorList>
            <person name="Sieber C.M."/>
            <person name="Probst A.J."/>
            <person name="Sharrar A."/>
            <person name="Thomas B.C."/>
            <person name="Hess M."/>
            <person name="Tringe S.G."/>
            <person name="Banfield J.F."/>
        </authorList>
    </citation>
    <scope>NUCLEOTIDE SEQUENCE [LARGE SCALE GENOMIC DNA]</scope>
    <source>
        <strain evidence="2">JGI_Cruoil_03_51_56</strain>
    </source>
</reference>
<accession>A0A235BUW7</accession>
<protein>
    <submittedName>
        <fullName evidence="2">Uncharacterized protein</fullName>
    </submittedName>
</protein>